<feature type="domain" description="Gamma-butyrobetaine hydroxylase-like N-terminal" evidence="8">
    <location>
        <begin position="5"/>
        <end position="68"/>
    </location>
</feature>
<dbReference type="InterPro" id="IPR038492">
    <property type="entry name" value="GBBH-like_N_sf"/>
</dbReference>
<protein>
    <submittedName>
        <fullName evidence="9">Gamma-butyrobetaine dioxygenase</fullName>
    </submittedName>
</protein>
<evidence type="ECO:0000256" key="4">
    <source>
        <dbReference type="ARBA" id="ARBA00022964"/>
    </source>
</evidence>
<dbReference type="InterPro" id="IPR050411">
    <property type="entry name" value="AlphaKG_dependent_hydroxylases"/>
</dbReference>
<keyword evidence="10" id="KW-1185">Reference proteome</keyword>
<keyword evidence="4 9" id="KW-0223">Dioxygenase</keyword>
<name>A0ABP8D925_9ACTN</name>
<evidence type="ECO:0000256" key="5">
    <source>
        <dbReference type="ARBA" id="ARBA00023002"/>
    </source>
</evidence>
<evidence type="ECO:0000256" key="1">
    <source>
        <dbReference type="ARBA" id="ARBA00001954"/>
    </source>
</evidence>
<dbReference type="Gene3D" id="3.30.2020.30">
    <property type="match status" value="1"/>
</dbReference>
<organism evidence="9 10">
    <name type="scientific">Dactylosporangium darangshiense</name>
    <dbReference type="NCBI Taxonomy" id="579108"/>
    <lineage>
        <taxon>Bacteria</taxon>
        <taxon>Bacillati</taxon>
        <taxon>Actinomycetota</taxon>
        <taxon>Actinomycetes</taxon>
        <taxon>Micromonosporales</taxon>
        <taxon>Micromonosporaceae</taxon>
        <taxon>Dactylosporangium</taxon>
    </lineage>
</organism>
<evidence type="ECO:0000259" key="8">
    <source>
        <dbReference type="Pfam" id="PF06155"/>
    </source>
</evidence>
<comment type="cofactor">
    <cofactor evidence="1">
        <name>Fe(2+)</name>
        <dbReference type="ChEBI" id="CHEBI:29033"/>
    </cofactor>
</comment>
<gene>
    <name evidence="9" type="ORF">GCM10022255_037710</name>
</gene>
<evidence type="ECO:0000256" key="2">
    <source>
        <dbReference type="ARBA" id="ARBA00008654"/>
    </source>
</evidence>
<evidence type="ECO:0000259" key="7">
    <source>
        <dbReference type="Pfam" id="PF02668"/>
    </source>
</evidence>
<comment type="similarity">
    <text evidence="2">Belongs to the gamma-BBH/TMLD family.</text>
</comment>
<dbReference type="InterPro" id="IPR003819">
    <property type="entry name" value="TauD/TfdA-like"/>
</dbReference>
<dbReference type="GO" id="GO:0051213">
    <property type="term" value="F:dioxygenase activity"/>
    <property type="evidence" value="ECO:0007669"/>
    <property type="project" value="UniProtKB-KW"/>
</dbReference>
<reference evidence="10" key="1">
    <citation type="journal article" date="2019" name="Int. J. Syst. Evol. Microbiol.">
        <title>The Global Catalogue of Microorganisms (GCM) 10K type strain sequencing project: providing services to taxonomists for standard genome sequencing and annotation.</title>
        <authorList>
            <consortium name="The Broad Institute Genomics Platform"/>
            <consortium name="The Broad Institute Genome Sequencing Center for Infectious Disease"/>
            <person name="Wu L."/>
            <person name="Ma J."/>
        </authorList>
    </citation>
    <scope>NUCLEOTIDE SEQUENCE [LARGE SCALE GENOMIC DNA]</scope>
    <source>
        <strain evidence="10">JCM 17441</strain>
    </source>
</reference>
<keyword evidence="5" id="KW-0560">Oxidoreductase</keyword>
<evidence type="ECO:0000256" key="3">
    <source>
        <dbReference type="ARBA" id="ARBA00022723"/>
    </source>
</evidence>
<evidence type="ECO:0000313" key="10">
    <source>
        <dbReference type="Proteomes" id="UP001500620"/>
    </source>
</evidence>
<feature type="domain" description="TauD/TfdA-like" evidence="7">
    <location>
        <begin position="102"/>
        <end position="329"/>
    </location>
</feature>
<dbReference type="PANTHER" id="PTHR10696">
    <property type="entry name" value="GAMMA-BUTYROBETAINE HYDROXYLASE-RELATED"/>
    <property type="match status" value="1"/>
</dbReference>
<dbReference type="InterPro" id="IPR042098">
    <property type="entry name" value="TauD-like_sf"/>
</dbReference>
<dbReference type="CDD" id="cd00250">
    <property type="entry name" value="CAS_like"/>
    <property type="match status" value="1"/>
</dbReference>
<dbReference type="PANTHER" id="PTHR10696:SF55">
    <property type="entry name" value="DIOXYGENASE, PUTATIVE-RELATED"/>
    <property type="match status" value="1"/>
</dbReference>
<dbReference type="Pfam" id="PF02668">
    <property type="entry name" value="TauD"/>
    <property type="match status" value="1"/>
</dbReference>
<sequence length="340" mass="37111">MDLPFPALWLRDNCPCPLCLDPGSGQKLHTVADLDAELTVTEVRDGADGTVAVAYSDGHRSAFDRDWLAAHEAVDEAGDGRTEAGKALWDHVEPPAAAWEEFRADPAPLLRHVWKTGFALVRAAPVEPGTVLAIARTFGYVRETNYGELFDVRVEPDPANLAFTGRAIAPHTDNPYRDPVPTMQLLHCLRDAADGGGESGLVDGFRAAALLRETHPGHFRMLSGTPVTFAWGRLRAQRPMIGVDEAGRIREIRYNNRSLRPLAGREDELAAFYAAYRAFDALLNRPGAMVTFKLAPGDCVIFDNTRVLHARTAFADGAGAGDRHLQGCYADLDAVQWITS</sequence>
<dbReference type="Gene3D" id="3.60.130.10">
    <property type="entry name" value="Clavaminate synthase-like"/>
    <property type="match status" value="1"/>
</dbReference>
<evidence type="ECO:0000256" key="6">
    <source>
        <dbReference type="ARBA" id="ARBA00023004"/>
    </source>
</evidence>
<dbReference type="Pfam" id="PF06155">
    <property type="entry name" value="GBBH-like_N"/>
    <property type="match status" value="1"/>
</dbReference>
<dbReference type="InterPro" id="IPR010376">
    <property type="entry name" value="GBBH-like_N"/>
</dbReference>
<evidence type="ECO:0000313" key="9">
    <source>
        <dbReference type="EMBL" id="GAA4250202.1"/>
    </source>
</evidence>
<dbReference type="SUPFAM" id="SSF51197">
    <property type="entry name" value="Clavaminate synthase-like"/>
    <property type="match status" value="1"/>
</dbReference>
<proteinExistence type="inferred from homology"/>
<accession>A0ABP8D925</accession>
<keyword evidence="6" id="KW-0408">Iron</keyword>
<keyword evidence="3" id="KW-0479">Metal-binding</keyword>
<dbReference type="RefSeq" id="WP_345128307.1">
    <property type="nucleotide sequence ID" value="NZ_BAABAT010000009.1"/>
</dbReference>
<comment type="caution">
    <text evidence="9">The sequence shown here is derived from an EMBL/GenBank/DDBJ whole genome shotgun (WGS) entry which is preliminary data.</text>
</comment>
<dbReference type="Proteomes" id="UP001500620">
    <property type="component" value="Unassembled WGS sequence"/>
</dbReference>
<dbReference type="EMBL" id="BAABAT010000009">
    <property type="protein sequence ID" value="GAA4250202.1"/>
    <property type="molecule type" value="Genomic_DNA"/>
</dbReference>